<reference evidence="3" key="1">
    <citation type="submission" date="2023-07" db="EMBL/GenBank/DDBJ databases">
        <title>draft genome sequence of fig (Ficus carica).</title>
        <authorList>
            <person name="Takahashi T."/>
            <person name="Nishimura K."/>
        </authorList>
    </citation>
    <scope>NUCLEOTIDE SEQUENCE</scope>
</reference>
<keyword evidence="2" id="KW-0812">Transmembrane</keyword>
<accession>A0AA88B144</accession>
<comment type="caution">
    <text evidence="3">The sequence shown here is derived from an EMBL/GenBank/DDBJ whole genome shotgun (WGS) entry which is preliminary data.</text>
</comment>
<organism evidence="3 4">
    <name type="scientific">Ficus carica</name>
    <name type="common">Common fig</name>
    <dbReference type="NCBI Taxonomy" id="3494"/>
    <lineage>
        <taxon>Eukaryota</taxon>
        <taxon>Viridiplantae</taxon>
        <taxon>Streptophyta</taxon>
        <taxon>Embryophyta</taxon>
        <taxon>Tracheophyta</taxon>
        <taxon>Spermatophyta</taxon>
        <taxon>Magnoliopsida</taxon>
        <taxon>eudicotyledons</taxon>
        <taxon>Gunneridae</taxon>
        <taxon>Pentapetalae</taxon>
        <taxon>rosids</taxon>
        <taxon>fabids</taxon>
        <taxon>Rosales</taxon>
        <taxon>Moraceae</taxon>
        <taxon>Ficeae</taxon>
        <taxon>Ficus</taxon>
    </lineage>
</organism>
<feature type="transmembrane region" description="Helical" evidence="2">
    <location>
        <begin position="74"/>
        <end position="107"/>
    </location>
</feature>
<feature type="region of interest" description="Disordered" evidence="1">
    <location>
        <begin position="179"/>
        <end position="204"/>
    </location>
</feature>
<dbReference type="PANTHER" id="PTHR34115">
    <property type="entry name" value="PROTEIN, PUTATIVE-RELATED"/>
    <property type="match status" value="1"/>
</dbReference>
<feature type="transmembrane region" description="Helical" evidence="2">
    <location>
        <begin position="35"/>
        <end position="53"/>
    </location>
</feature>
<evidence type="ECO:0000313" key="3">
    <source>
        <dbReference type="EMBL" id="GMN55956.1"/>
    </source>
</evidence>
<evidence type="ECO:0000256" key="1">
    <source>
        <dbReference type="SAM" id="MobiDB-lite"/>
    </source>
</evidence>
<keyword evidence="2" id="KW-1133">Transmembrane helix</keyword>
<protein>
    <submittedName>
        <fullName evidence="3">Uncharacterized protein</fullName>
    </submittedName>
</protein>
<evidence type="ECO:0000313" key="4">
    <source>
        <dbReference type="Proteomes" id="UP001187192"/>
    </source>
</evidence>
<gene>
    <name evidence="3" type="ORF">TIFTF001_025070</name>
</gene>
<dbReference type="PANTHER" id="PTHR34115:SF13">
    <property type="entry name" value="RPB1A"/>
    <property type="match status" value="1"/>
</dbReference>
<name>A0AA88B144_FICCA</name>
<evidence type="ECO:0000256" key="2">
    <source>
        <dbReference type="SAM" id="Phobius"/>
    </source>
</evidence>
<proteinExistence type="predicted"/>
<dbReference type="Proteomes" id="UP001187192">
    <property type="component" value="Unassembled WGS sequence"/>
</dbReference>
<dbReference type="AlphaFoldDB" id="A0AA88B144"/>
<dbReference type="InterPro" id="IPR053258">
    <property type="entry name" value="Ca-permeable_cation_channel"/>
</dbReference>
<sequence>MSWIAIICFVVSILVDLIQVKFQSKNSSPFDSHPWVMSSFVLALFACVAAWAAETMKDQAQSTRYDHGVVTMKIGPLFGGLASILLLMIVFPVLGWVTLFLWALYFVKCVYELCTVCKLNFGTHFRFLSWNSLKSDEPRKCQGRNQWCIRAMTKAEIVRHRERRRRGRGKTISTKIESRRGECPEPMETQGTKEEKRYGSGNNRKPNIRLLLHNDLDLSLIASKVSPAFLTTFSPLHVSRVSRSVNGKML</sequence>
<keyword evidence="2" id="KW-0472">Membrane</keyword>
<dbReference type="EMBL" id="BTGU01000060">
    <property type="protein sequence ID" value="GMN55956.1"/>
    <property type="molecule type" value="Genomic_DNA"/>
</dbReference>
<keyword evidence="4" id="KW-1185">Reference proteome</keyword>